<keyword evidence="6 8" id="KW-1133">Transmembrane helix</keyword>
<keyword evidence="8" id="KW-0769">Symport</keyword>
<dbReference type="PANTHER" id="PTHR30330">
    <property type="entry name" value="AGSS FAMILY TRANSPORTER, SODIUM-ALANINE"/>
    <property type="match status" value="1"/>
</dbReference>
<keyword evidence="3 8" id="KW-0813">Transport</keyword>
<protein>
    <submittedName>
        <fullName evidence="9">Alanine/glycine:cation symporter family protein</fullName>
    </submittedName>
</protein>
<dbReference type="Pfam" id="PF01235">
    <property type="entry name" value="Na_Ala_symp"/>
    <property type="match status" value="1"/>
</dbReference>
<evidence type="ECO:0000256" key="1">
    <source>
        <dbReference type="ARBA" id="ARBA00004651"/>
    </source>
</evidence>
<evidence type="ECO:0000256" key="8">
    <source>
        <dbReference type="RuleBase" id="RU363064"/>
    </source>
</evidence>
<feature type="transmembrane region" description="Helical" evidence="8">
    <location>
        <begin position="417"/>
        <end position="440"/>
    </location>
</feature>
<evidence type="ECO:0000256" key="5">
    <source>
        <dbReference type="ARBA" id="ARBA00022692"/>
    </source>
</evidence>
<evidence type="ECO:0000313" key="10">
    <source>
        <dbReference type="Proteomes" id="UP001078443"/>
    </source>
</evidence>
<gene>
    <name evidence="9" type="ORF">OW763_03115</name>
</gene>
<feature type="transmembrane region" description="Helical" evidence="8">
    <location>
        <begin position="305"/>
        <end position="324"/>
    </location>
</feature>
<accession>A0ABT4CWL8</accession>
<feature type="transmembrane region" description="Helical" evidence="8">
    <location>
        <begin position="353"/>
        <end position="374"/>
    </location>
</feature>
<feature type="transmembrane region" description="Helical" evidence="8">
    <location>
        <begin position="72"/>
        <end position="98"/>
    </location>
</feature>
<evidence type="ECO:0000256" key="3">
    <source>
        <dbReference type="ARBA" id="ARBA00022448"/>
    </source>
</evidence>
<keyword evidence="4 8" id="KW-1003">Cell membrane</keyword>
<comment type="subcellular location">
    <subcellularLocation>
        <location evidence="1 8">Cell membrane</location>
        <topology evidence="1 8">Multi-pass membrane protein</topology>
    </subcellularLocation>
</comment>
<feature type="transmembrane region" description="Helical" evidence="8">
    <location>
        <begin position="104"/>
        <end position="127"/>
    </location>
</feature>
<evidence type="ECO:0000256" key="2">
    <source>
        <dbReference type="ARBA" id="ARBA00009261"/>
    </source>
</evidence>
<feature type="transmembrane region" description="Helical" evidence="8">
    <location>
        <begin position="386"/>
        <end position="411"/>
    </location>
</feature>
<organism evidence="9 10">
    <name type="scientific">Clostridium aestuarii</name>
    <dbReference type="NCBI Taxonomy" id="338193"/>
    <lineage>
        <taxon>Bacteria</taxon>
        <taxon>Bacillati</taxon>
        <taxon>Bacillota</taxon>
        <taxon>Clostridia</taxon>
        <taxon>Eubacteriales</taxon>
        <taxon>Clostridiaceae</taxon>
        <taxon>Clostridium</taxon>
    </lineage>
</organism>
<dbReference type="PRINTS" id="PR00175">
    <property type="entry name" value="NAALASMPORT"/>
</dbReference>
<evidence type="ECO:0000256" key="6">
    <source>
        <dbReference type="ARBA" id="ARBA00022989"/>
    </source>
</evidence>
<dbReference type="InterPro" id="IPR001463">
    <property type="entry name" value="Na/Ala_symport"/>
</dbReference>
<reference evidence="9" key="1">
    <citation type="submission" date="2022-12" db="EMBL/GenBank/DDBJ databases">
        <authorList>
            <person name="Wang J."/>
        </authorList>
    </citation>
    <scope>NUCLEOTIDE SEQUENCE</scope>
    <source>
        <strain evidence="9">HY-45-18</strain>
    </source>
</reference>
<dbReference type="Gene3D" id="1.20.1740.10">
    <property type="entry name" value="Amino acid/polyamine transporter I"/>
    <property type="match status" value="1"/>
</dbReference>
<feature type="transmembrane region" description="Helical" evidence="8">
    <location>
        <begin position="216"/>
        <end position="234"/>
    </location>
</feature>
<keyword evidence="7 8" id="KW-0472">Membrane</keyword>
<feature type="transmembrane region" description="Helical" evidence="8">
    <location>
        <begin position="240"/>
        <end position="266"/>
    </location>
</feature>
<sequence>MLNILENIVSIGNKWLWSYVLIIVLIALGLYFTFKSEFVQFKFLGEMFKLLGDGASNSVSSNKKEHKGVSSFQAFCISTASRVGTGNLAGVAIAISLGGPGAVFWMWLIALIGAASSFVESTLAQIYKVKDKHGYRGGPAFYMEKGLNKKWMGVVFSILITLSYGFVFNAAQANTITLAFESAFGWSRLAMGLCLAAVTAIIIFGGVKRIAKVVELIVPVMAIAYVFVALFVVVKNFSAIPALFTLIVKSAFGFGQAISGGIGAIIMQGIKRGLFSNEAGMGSAPNAAATADVTHPVKQGFIQTLGVFTDTILICSATAFIILLSNSHASEGLKGIQITQAALSSQVGSWGNVFIAVCILLFAFSSIIGNYYYGETNIEFVNGNKGLLAVYRILVLCMVVFGSVAKIQIVWDMADLFMGSMALINLIAIAMLSKIAFAALKDYTKQKKEGKDPVFNLDNIEELRNIEQLENIECWAEEEQTYAV</sequence>
<evidence type="ECO:0000313" key="9">
    <source>
        <dbReference type="EMBL" id="MCY6483346.1"/>
    </source>
</evidence>
<dbReference type="EMBL" id="JAPQER010000001">
    <property type="protein sequence ID" value="MCY6483346.1"/>
    <property type="molecule type" value="Genomic_DNA"/>
</dbReference>
<feature type="transmembrane region" description="Helical" evidence="8">
    <location>
        <begin position="151"/>
        <end position="171"/>
    </location>
</feature>
<dbReference type="Proteomes" id="UP001078443">
    <property type="component" value="Unassembled WGS sequence"/>
</dbReference>
<feature type="transmembrane region" description="Helical" evidence="8">
    <location>
        <begin position="15"/>
        <end position="34"/>
    </location>
</feature>
<dbReference type="NCBIfam" id="TIGR00835">
    <property type="entry name" value="agcS"/>
    <property type="match status" value="1"/>
</dbReference>
<name>A0ABT4CWL8_9CLOT</name>
<feature type="transmembrane region" description="Helical" evidence="8">
    <location>
        <begin position="183"/>
        <end position="204"/>
    </location>
</feature>
<dbReference type="PROSITE" id="PS00873">
    <property type="entry name" value="NA_ALANINE_SYMP"/>
    <property type="match status" value="1"/>
</dbReference>
<evidence type="ECO:0000256" key="4">
    <source>
        <dbReference type="ARBA" id="ARBA00022475"/>
    </source>
</evidence>
<dbReference type="PANTHER" id="PTHR30330:SF1">
    <property type="entry name" value="AMINO-ACID CARRIER PROTEIN ALST"/>
    <property type="match status" value="1"/>
</dbReference>
<keyword evidence="10" id="KW-1185">Reference proteome</keyword>
<dbReference type="RefSeq" id="WP_268039598.1">
    <property type="nucleotide sequence ID" value="NZ_JAPQER010000001.1"/>
</dbReference>
<keyword evidence="5 8" id="KW-0812">Transmembrane</keyword>
<proteinExistence type="inferred from homology"/>
<evidence type="ECO:0000256" key="7">
    <source>
        <dbReference type="ARBA" id="ARBA00023136"/>
    </source>
</evidence>
<comment type="caution">
    <text evidence="9">The sequence shown here is derived from an EMBL/GenBank/DDBJ whole genome shotgun (WGS) entry which is preliminary data.</text>
</comment>
<comment type="similarity">
    <text evidence="2 8">Belongs to the alanine or glycine:cation symporter (AGCS) (TC 2.A.25) family.</text>
</comment>